<gene>
    <name evidence="1" type="ORF">HMPREF9440_01498</name>
</gene>
<dbReference type="AlphaFoldDB" id="H3KFI1"/>
<dbReference type="Proteomes" id="UP000004956">
    <property type="component" value="Unassembled WGS sequence"/>
</dbReference>
<comment type="caution">
    <text evidence="1">The sequence shown here is derived from an EMBL/GenBank/DDBJ whole genome shotgun (WGS) entry which is preliminary data.</text>
</comment>
<organism evidence="1 2">
    <name type="scientific">Sutterella parvirubra YIT 11816</name>
    <dbReference type="NCBI Taxonomy" id="762967"/>
    <lineage>
        <taxon>Bacteria</taxon>
        <taxon>Pseudomonadati</taxon>
        <taxon>Pseudomonadota</taxon>
        <taxon>Betaproteobacteria</taxon>
        <taxon>Burkholderiales</taxon>
        <taxon>Sutterellaceae</taxon>
        <taxon>Sutterella</taxon>
    </lineage>
</organism>
<dbReference type="HOGENOM" id="CLU_2902600_0_0_4"/>
<evidence type="ECO:0000313" key="2">
    <source>
        <dbReference type="Proteomes" id="UP000004956"/>
    </source>
</evidence>
<dbReference type="EMBL" id="AFBQ01000218">
    <property type="protein sequence ID" value="EHY31138.1"/>
    <property type="molecule type" value="Genomic_DNA"/>
</dbReference>
<keyword evidence="2" id="KW-1185">Reference proteome</keyword>
<accession>H3KFI1</accession>
<name>H3KFI1_9BURK</name>
<protein>
    <submittedName>
        <fullName evidence="1">Uncharacterized protein</fullName>
    </submittedName>
</protein>
<reference evidence="1 2" key="1">
    <citation type="submission" date="2011-11" db="EMBL/GenBank/DDBJ databases">
        <authorList>
            <person name="Weinstock G."/>
            <person name="Sodergren E."/>
            <person name="Clifton S."/>
            <person name="Fulton L."/>
            <person name="Fulton B."/>
            <person name="Courtney L."/>
            <person name="Fronick C."/>
            <person name="Harrison M."/>
            <person name="Strong C."/>
            <person name="Farmer C."/>
            <person name="Delahaunty K."/>
            <person name="Markovic C."/>
            <person name="Hall O."/>
            <person name="Minx P."/>
            <person name="Tomlinson C."/>
            <person name="Mitreva M."/>
            <person name="Hou S."/>
            <person name="Chen J."/>
            <person name="Wollam A."/>
            <person name="Pepin K.H."/>
            <person name="Johnson M."/>
            <person name="Bhonagiri V."/>
            <person name="Zhang X."/>
            <person name="Suruliraj S."/>
            <person name="Warren W."/>
            <person name="Chinwalla A."/>
            <person name="Mardis E.R."/>
            <person name="Wilson R.K."/>
        </authorList>
    </citation>
    <scope>NUCLEOTIDE SEQUENCE [LARGE SCALE GENOMIC DNA]</scope>
    <source>
        <strain evidence="1 2">YIT 11816</strain>
    </source>
</reference>
<proteinExistence type="predicted"/>
<sequence length="62" mass="6971">MPTVMRGAVDVRAFGSPRTYLVFRAPAPRSARARTGFDLRASGRLREADAEGLRAVRVRWLR</sequence>
<evidence type="ECO:0000313" key="1">
    <source>
        <dbReference type="EMBL" id="EHY31138.1"/>
    </source>
</evidence>